<evidence type="ECO:0000313" key="12">
    <source>
        <dbReference type="Proteomes" id="UP000039865"/>
    </source>
</evidence>
<dbReference type="InterPro" id="IPR001841">
    <property type="entry name" value="Znf_RING"/>
</dbReference>
<dbReference type="GO" id="GO:0061630">
    <property type="term" value="F:ubiquitin protein ligase activity"/>
    <property type="evidence" value="ECO:0007669"/>
    <property type="project" value="UniProtKB-EC"/>
</dbReference>
<dbReference type="InterPro" id="IPR045191">
    <property type="entry name" value="MBR1/2-like"/>
</dbReference>
<dbReference type="InterPro" id="IPR013083">
    <property type="entry name" value="Znf_RING/FYVE/PHD"/>
</dbReference>
<dbReference type="AlphaFoldDB" id="A0A078A0J6"/>
<feature type="domain" description="RING-type" evidence="10">
    <location>
        <begin position="93"/>
        <end position="136"/>
    </location>
</feature>
<name>A0A078A0J6_STYLE</name>
<keyword evidence="3" id="KW-0808">Transferase</keyword>
<evidence type="ECO:0000256" key="1">
    <source>
        <dbReference type="ARBA" id="ARBA00000900"/>
    </source>
</evidence>
<accession>A0A078A0J6</accession>
<keyword evidence="9" id="KW-0812">Transmembrane</keyword>
<dbReference type="EMBL" id="CCKQ01003840">
    <property type="protein sequence ID" value="CDW74978.1"/>
    <property type="molecule type" value="Genomic_DNA"/>
</dbReference>
<evidence type="ECO:0000256" key="4">
    <source>
        <dbReference type="ARBA" id="ARBA00022723"/>
    </source>
</evidence>
<keyword evidence="6" id="KW-0833">Ubl conjugation pathway</keyword>
<dbReference type="InParanoid" id="A0A078A0J6"/>
<dbReference type="OrthoDB" id="298050at2759"/>
<dbReference type="CDD" id="cd16454">
    <property type="entry name" value="RING-H2_PA-TM-RING"/>
    <property type="match status" value="1"/>
</dbReference>
<dbReference type="Pfam" id="PF13639">
    <property type="entry name" value="zf-RING_2"/>
    <property type="match status" value="1"/>
</dbReference>
<evidence type="ECO:0000256" key="2">
    <source>
        <dbReference type="ARBA" id="ARBA00012483"/>
    </source>
</evidence>
<feature type="transmembrane region" description="Helical" evidence="9">
    <location>
        <begin position="7"/>
        <end position="33"/>
    </location>
</feature>
<keyword evidence="9" id="KW-0472">Membrane</keyword>
<dbReference type="SMART" id="SM00184">
    <property type="entry name" value="RING"/>
    <property type="match status" value="1"/>
</dbReference>
<dbReference type="PROSITE" id="PS50089">
    <property type="entry name" value="ZF_RING_2"/>
    <property type="match status" value="1"/>
</dbReference>
<evidence type="ECO:0000256" key="8">
    <source>
        <dbReference type="PROSITE-ProRule" id="PRU00175"/>
    </source>
</evidence>
<evidence type="ECO:0000256" key="7">
    <source>
        <dbReference type="ARBA" id="ARBA00022833"/>
    </source>
</evidence>
<evidence type="ECO:0000259" key="10">
    <source>
        <dbReference type="PROSITE" id="PS50089"/>
    </source>
</evidence>
<organism evidence="11 12">
    <name type="scientific">Stylonychia lemnae</name>
    <name type="common">Ciliate</name>
    <dbReference type="NCBI Taxonomy" id="5949"/>
    <lineage>
        <taxon>Eukaryota</taxon>
        <taxon>Sar</taxon>
        <taxon>Alveolata</taxon>
        <taxon>Ciliophora</taxon>
        <taxon>Intramacronucleata</taxon>
        <taxon>Spirotrichea</taxon>
        <taxon>Stichotrichia</taxon>
        <taxon>Sporadotrichida</taxon>
        <taxon>Oxytrichidae</taxon>
        <taxon>Stylonychinae</taxon>
        <taxon>Stylonychia</taxon>
    </lineage>
</organism>
<dbReference type="Proteomes" id="UP000039865">
    <property type="component" value="Unassembled WGS sequence"/>
</dbReference>
<reference evidence="11 12" key="1">
    <citation type="submission" date="2014-06" db="EMBL/GenBank/DDBJ databases">
        <authorList>
            <person name="Swart Estienne"/>
        </authorList>
    </citation>
    <scope>NUCLEOTIDE SEQUENCE [LARGE SCALE GENOMIC DNA]</scope>
    <source>
        <strain evidence="11 12">130c</strain>
    </source>
</reference>
<evidence type="ECO:0000256" key="9">
    <source>
        <dbReference type="SAM" id="Phobius"/>
    </source>
</evidence>
<evidence type="ECO:0000256" key="5">
    <source>
        <dbReference type="ARBA" id="ARBA00022771"/>
    </source>
</evidence>
<keyword evidence="4" id="KW-0479">Metal-binding</keyword>
<evidence type="ECO:0000256" key="3">
    <source>
        <dbReference type="ARBA" id="ARBA00022679"/>
    </source>
</evidence>
<protein>
    <recommendedName>
        <fullName evidence="2">RING-type E3 ubiquitin transferase</fullName>
        <ecNumber evidence="2">2.3.2.27</ecNumber>
    </recommendedName>
</protein>
<dbReference type="EC" id="2.3.2.27" evidence="2"/>
<evidence type="ECO:0000256" key="6">
    <source>
        <dbReference type="ARBA" id="ARBA00022786"/>
    </source>
</evidence>
<gene>
    <name evidence="11" type="primary">Contig19553.g20728</name>
    <name evidence="11" type="ORF">STYLEM_3962</name>
</gene>
<dbReference type="PANTHER" id="PTHR22937">
    <property type="entry name" value="E3 UBIQUITIN-PROTEIN LIGASE RNF165"/>
    <property type="match status" value="1"/>
</dbReference>
<keyword evidence="9" id="KW-1133">Transmembrane helix</keyword>
<keyword evidence="7" id="KW-0862">Zinc</keyword>
<keyword evidence="12" id="KW-1185">Reference proteome</keyword>
<dbReference type="SUPFAM" id="SSF57850">
    <property type="entry name" value="RING/U-box"/>
    <property type="match status" value="1"/>
</dbReference>
<dbReference type="GO" id="GO:0008270">
    <property type="term" value="F:zinc ion binding"/>
    <property type="evidence" value="ECO:0007669"/>
    <property type="project" value="UniProtKB-KW"/>
</dbReference>
<evidence type="ECO:0000313" key="11">
    <source>
        <dbReference type="EMBL" id="CDW74978.1"/>
    </source>
</evidence>
<dbReference type="Gene3D" id="3.30.40.10">
    <property type="entry name" value="Zinc/RING finger domain, C3HC4 (zinc finger)"/>
    <property type="match status" value="1"/>
</dbReference>
<proteinExistence type="predicted"/>
<dbReference type="PANTHER" id="PTHR22937:SF65">
    <property type="entry name" value="E3 UBIQUITIN-PROTEIN LIGASE ARK2C"/>
    <property type="match status" value="1"/>
</dbReference>
<sequence>MILLHDLVLGCFKLSLILVCCMACLPCFIIVFARNQELESQQQRESVGGTTSQLVNRKLNKNLSEQQLKQLLRSIFFKKKTTFLESQAKVDTCSICLEQFQDIDDIIRLNCDEGHIFHFACLEGWAMTNNSCPLCRKNLIDEKDLDIQQNFDELSQSRANLLFRSNSNFISIQQAIVQSSEIREQVGNNNINERYNHERDNRATPLELESLRSFENGSQTRLFDNNVQQIQRKKKKDDVDTIQEQYDEQNDTQLINSIIQKSQRSTKSRMKKDSRLKMLNTAFEEEKQDKDSQYKKRKTRKISEVSKNFKNKSSIIVSRNVDSPQLRIIEKSTQDHGQMKKGIKPQNKEYDDSQRLNDNTIKTKRPKRNNYSAITMVQNINFKDSIQDSKVKRISQANDKLRIEGPKIIEQNDHQSTILESL</sequence>
<comment type="catalytic activity">
    <reaction evidence="1">
        <text>S-ubiquitinyl-[E2 ubiquitin-conjugating enzyme]-L-cysteine + [acceptor protein]-L-lysine = [E2 ubiquitin-conjugating enzyme]-L-cysteine + N(6)-ubiquitinyl-[acceptor protein]-L-lysine.</text>
        <dbReference type="EC" id="2.3.2.27"/>
    </reaction>
</comment>
<keyword evidence="5 8" id="KW-0863">Zinc-finger</keyword>